<dbReference type="InterPro" id="IPR017896">
    <property type="entry name" value="4Fe4S_Fe-S-bd"/>
</dbReference>
<dbReference type="AlphaFoldDB" id="A0A0E3JWL6"/>
<dbReference type="PROSITE" id="PS51379">
    <property type="entry name" value="4FE4S_FER_2"/>
    <property type="match status" value="1"/>
</dbReference>
<sequence>MIDNNEDYELKVSIIEDVERMGANLIGFAPVERWEEFKDTKSEFFPQNIWTGTKTVIVLGLQIFLPMLETTPSVVYSELYNTTNRLLDDMAYKLANYLNKKGHKAFFFPRDCYGDISVLVKKPEAAFSHVLAGKYAGLGTIGCNHTLLTKKFGPRVRLVSVLTDAVIPEDRMCEEELCIKCSICKKCCPTEAFASKEGSIFKMDKEKCAKYHAELKGAYKYPCGVCIKVCPVGEDRKIYGMDANKYLKEKEVLKENKDTSEYSGWIHCRSYGSN</sequence>
<dbReference type="EMBL" id="CP009933">
    <property type="protein sequence ID" value="AKA67293.1"/>
    <property type="molecule type" value="Genomic_DNA"/>
</dbReference>
<evidence type="ECO:0000313" key="3">
    <source>
        <dbReference type="Proteomes" id="UP000033115"/>
    </source>
</evidence>
<evidence type="ECO:0000259" key="1">
    <source>
        <dbReference type="PROSITE" id="PS51379"/>
    </source>
</evidence>
<dbReference type="HOGENOM" id="CLU_081793_0_0_9"/>
<dbReference type="Gene3D" id="3.30.70.20">
    <property type="match status" value="1"/>
</dbReference>
<dbReference type="SUPFAM" id="SSF54862">
    <property type="entry name" value="4Fe-4S ferredoxins"/>
    <property type="match status" value="1"/>
</dbReference>
<keyword evidence="3" id="KW-1185">Reference proteome</keyword>
<dbReference type="Proteomes" id="UP000033115">
    <property type="component" value="Chromosome"/>
</dbReference>
<accession>A0A0E3JWL6</accession>
<gene>
    <name evidence="2" type="ORF">CSCA_0168</name>
</gene>
<proteinExistence type="predicted"/>
<feature type="domain" description="4Fe-4S ferredoxin-type" evidence="1">
    <location>
        <begin position="169"/>
        <end position="198"/>
    </location>
</feature>
<dbReference type="PANTHER" id="PTHR42827:SF1">
    <property type="entry name" value="IRON-SULFUR CLUSTER-BINDING PROTEIN"/>
    <property type="match status" value="1"/>
</dbReference>
<protein>
    <submittedName>
        <fullName evidence="2">Iron-sulfur cluster-binding protein</fullName>
    </submittedName>
</protein>
<dbReference type="PANTHER" id="PTHR42827">
    <property type="entry name" value="IRON-SULFUR CLUSTER-BINDING PROTEIN-RELATED"/>
    <property type="match status" value="1"/>
</dbReference>
<organism evidence="2 3">
    <name type="scientific">Clostridium scatologenes</name>
    <dbReference type="NCBI Taxonomy" id="1548"/>
    <lineage>
        <taxon>Bacteria</taxon>
        <taxon>Bacillati</taxon>
        <taxon>Bacillota</taxon>
        <taxon>Clostridia</taxon>
        <taxon>Eubacteriales</taxon>
        <taxon>Clostridiaceae</taxon>
        <taxon>Clostridium</taxon>
    </lineage>
</organism>
<dbReference type="STRING" id="1548.CSCA_0168"/>
<dbReference type="RefSeq" id="WP_029162451.1">
    <property type="nucleotide sequence ID" value="NZ_CP009933.1"/>
</dbReference>
<reference evidence="2 3" key="1">
    <citation type="journal article" date="2015" name="J. Biotechnol.">
        <title>Complete genome sequence of a malodorant-producing acetogen, Clostridium scatologenes ATCC 25775(T).</title>
        <authorList>
            <person name="Zhu Z."/>
            <person name="Guo T."/>
            <person name="Zheng H."/>
            <person name="Song T."/>
            <person name="Ouyang P."/>
            <person name="Xie J."/>
        </authorList>
    </citation>
    <scope>NUCLEOTIDE SEQUENCE [LARGE SCALE GENOMIC DNA]</scope>
    <source>
        <strain evidence="2 3">ATCC 25775</strain>
    </source>
</reference>
<dbReference type="KEGG" id="csq:CSCA_0168"/>
<evidence type="ECO:0000313" key="2">
    <source>
        <dbReference type="EMBL" id="AKA67293.1"/>
    </source>
</evidence>
<name>A0A0E3JWL6_CLOSL</name>